<feature type="domain" description="CRAL-TRIO" evidence="2">
    <location>
        <begin position="114"/>
        <end position="261"/>
    </location>
</feature>
<reference evidence="3 4" key="1">
    <citation type="journal article" date="2010" name="Proc. Natl. Acad. Sci. U.S.A.">
        <title>Insights into evolution of multicellular fungi from the assembled chromosomes of the mushroom Coprinopsis cinerea (Coprinus cinereus).</title>
        <authorList>
            <person name="Stajich J.E."/>
            <person name="Wilke S.K."/>
            <person name="Ahren D."/>
            <person name="Au C.H."/>
            <person name="Birren B.W."/>
            <person name="Borodovsky M."/>
            <person name="Burns C."/>
            <person name="Canback B."/>
            <person name="Casselton L.A."/>
            <person name="Cheng C.K."/>
            <person name="Deng J."/>
            <person name="Dietrich F.S."/>
            <person name="Fargo D.C."/>
            <person name="Farman M.L."/>
            <person name="Gathman A.C."/>
            <person name="Goldberg J."/>
            <person name="Guigo R."/>
            <person name="Hoegger P.J."/>
            <person name="Hooker J.B."/>
            <person name="Huggins A."/>
            <person name="James T.Y."/>
            <person name="Kamada T."/>
            <person name="Kilaru S."/>
            <person name="Kodira C."/>
            <person name="Kues U."/>
            <person name="Kupfer D."/>
            <person name="Kwan H.S."/>
            <person name="Lomsadze A."/>
            <person name="Li W."/>
            <person name="Lilly W.W."/>
            <person name="Ma L.J."/>
            <person name="Mackey A.J."/>
            <person name="Manning G."/>
            <person name="Martin F."/>
            <person name="Muraguchi H."/>
            <person name="Natvig D.O."/>
            <person name="Palmerini H."/>
            <person name="Ramesh M.A."/>
            <person name="Rehmeyer C.J."/>
            <person name="Roe B.A."/>
            <person name="Shenoy N."/>
            <person name="Stanke M."/>
            <person name="Ter-Hovhannisyan V."/>
            <person name="Tunlid A."/>
            <person name="Velagapudi R."/>
            <person name="Vision T.J."/>
            <person name="Zeng Q."/>
            <person name="Zolan M.E."/>
            <person name="Pukkila P.J."/>
        </authorList>
    </citation>
    <scope>NUCLEOTIDE SEQUENCE [LARGE SCALE GENOMIC DNA]</scope>
    <source>
        <strain evidence="4">Okayama-7 / 130 / ATCC MYA-4618 / FGSC 9003</strain>
    </source>
</reference>
<dbReference type="Pfam" id="PF00650">
    <property type="entry name" value="CRAL_TRIO"/>
    <property type="match status" value="1"/>
</dbReference>
<dbReference type="GeneID" id="9378335"/>
<evidence type="ECO:0000313" key="3">
    <source>
        <dbReference type="EMBL" id="EFI28227.1"/>
    </source>
</evidence>
<evidence type="ECO:0000259" key="2">
    <source>
        <dbReference type="PROSITE" id="PS50191"/>
    </source>
</evidence>
<dbReference type="CDD" id="cd00170">
    <property type="entry name" value="SEC14"/>
    <property type="match status" value="1"/>
</dbReference>
<feature type="transmembrane region" description="Helical" evidence="1">
    <location>
        <begin position="351"/>
        <end position="368"/>
    </location>
</feature>
<dbReference type="InterPro" id="IPR036865">
    <property type="entry name" value="CRAL-TRIO_dom_sf"/>
</dbReference>
<dbReference type="InterPro" id="IPR001251">
    <property type="entry name" value="CRAL-TRIO_dom"/>
</dbReference>
<dbReference type="InterPro" id="IPR052432">
    <property type="entry name" value="PITP/CRAL-TRIO"/>
</dbReference>
<dbReference type="OrthoDB" id="75724at2759"/>
<dbReference type="AlphaFoldDB" id="D6RLQ9"/>
<dbReference type="SUPFAM" id="SSF52087">
    <property type="entry name" value="CRAL/TRIO domain"/>
    <property type="match status" value="1"/>
</dbReference>
<dbReference type="InParanoid" id="D6RLQ9"/>
<dbReference type="KEGG" id="cci:CC1G_14252"/>
<dbReference type="VEuPathDB" id="FungiDB:CC1G_14252"/>
<accession>D6RLQ9</accession>
<name>D6RLQ9_COPC7</name>
<dbReference type="Proteomes" id="UP000001861">
    <property type="component" value="Unassembled WGS sequence"/>
</dbReference>
<dbReference type="OMA" id="YSWAHSG"/>
<evidence type="ECO:0000313" key="4">
    <source>
        <dbReference type="Proteomes" id="UP000001861"/>
    </source>
</evidence>
<protein>
    <recommendedName>
        <fullName evidence="2">CRAL-TRIO domain-containing protein</fullName>
    </recommendedName>
</protein>
<comment type="caution">
    <text evidence="3">The sequence shown here is derived from an EMBL/GenBank/DDBJ whole genome shotgun (WGS) entry which is preliminary data.</text>
</comment>
<dbReference type="HOGENOM" id="CLU_037648_0_0_1"/>
<dbReference type="STRING" id="240176.D6RLQ9"/>
<gene>
    <name evidence="3" type="ORF">CC1G_14252</name>
</gene>
<evidence type="ECO:0000256" key="1">
    <source>
        <dbReference type="SAM" id="Phobius"/>
    </source>
</evidence>
<dbReference type="PANTHER" id="PTHR46590:SF4">
    <property type="entry name" value="CRAL-TRIO DOMAIN-CONTAINING PROTEIN"/>
    <property type="match status" value="1"/>
</dbReference>
<proteinExistence type="predicted"/>
<keyword evidence="1" id="KW-0812">Transmembrane</keyword>
<keyword evidence="1" id="KW-1133">Transmembrane helix</keyword>
<sequence>MDIYEHLRTNCDKLLEAYHANLQDVEKLQETLINDILPSVTDELELAPDATDWAKEWLLDTASMFRIARRNKFIKSFTMEAIRKNLIWRLQNLWAPSPPVPMPNVHCLPPEVVDPFGRPIIIIETVPMTLEPEVVKIGILQFFETLRQHLAERFHQCKQGDTPPLQCMVLVDLRALSFQRSAIDIVSWAVREVIPRYPGMLAGVFMLNYSWTHSSLWSIVKRILPESALSRVFFPSQKEVIGYFSSSRLPQDYGGDLPPLAQLYDPLLPSDRDDASITSETTYTTDIPQTTVVEESTSPSLPWISPTSLLNPFFGYPVSTTPDRRLPSLQHGRRRKRDLFKTLALLFWSRWHSYIILTCCISVLCLLLRKHLRPSIPRLLQVIKDVRKAIGR</sequence>
<keyword evidence="4" id="KW-1185">Reference proteome</keyword>
<dbReference type="Gene3D" id="3.40.525.10">
    <property type="entry name" value="CRAL-TRIO lipid binding domain"/>
    <property type="match status" value="1"/>
</dbReference>
<dbReference type="PROSITE" id="PS50191">
    <property type="entry name" value="CRAL_TRIO"/>
    <property type="match status" value="1"/>
</dbReference>
<dbReference type="eggNOG" id="ENOG502S103">
    <property type="taxonomic scope" value="Eukaryota"/>
</dbReference>
<organism evidence="3 4">
    <name type="scientific">Coprinopsis cinerea (strain Okayama-7 / 130 / ATCC MYA-4618 / FGSC 9003)</name>
    <name type="common">Inky cap fungus</name>
    <name type="synonym">Hormographiella aspergillata</name>
    <dbReference type="NCBI Taxonomy" id="240176"/>
    <lineage>
        <taxon>Eukaryota</taxon>
        <taxon>Fungi</taxon>
        <taxon>Dikarya</taxon>
        <taxon>Basidiomycota</taxon>
        <taxon>Agaricomycotina</taxon>
        <taxon>Agaricomycetes</taxon>
        <taxon>Agaricomycetidae</taxon>
        <taxon>Agaricales</taxon>
        <taxon>Agaricineae</taxon>
        <taxon>Psathyrellaceae</taxon>
        <taxon>Coprinopsis</taxon>
    </lineage>
</organism>
<keyword evidence="1" id="KW-0472">Membrane</keyword>
<dbReference type="EMBL" id="AACS02000003">
    <property type="protein sequence ID" value="EFI28227.1"/>
    <property type="molecule type" value="Genomic_DNA"/>
</dbReference>
<dbReference type="RefSeq" id="XP_002911721.1">
    <property type="nucleotide sequence ID" value="XM_002911675.1"/>
</dbReference>
<dbReference type="PANTHER" id="PTHR46590">
    <property type="entry name" value="PHOSPHATIDYLINOSITOL TRANSFER PROTEIN CSR1-RELATED"/>
    <property type="match status" value="1"/>
</dbReference>